<proteinExistence type="predicted"/>
<dbReference type="Pfam" id="PF04464">
    <property type="entry name" value="Glyphos_transf"/>
    <property type="match status" value="1"/>
</dbReference>
<name>A0A382MZH4_9ZZZZ</name>
<feature type="non-terminal residue" evidence="1">
    <location>
        <position position="241"/>
    </location>
</feature>
<dbReference type="EMBL" id="UINC01096769">
    <property type="protein sequence ID" value="SVC53930.1"/>
    <property type="molecule type" value="Genomic_DNA"/>
</dbReference>
<gene>
    <name evidence="1" type="ORF">METZ01_LOCUS306784</name>
</gene>
<evidence type="ECO:0000313" key="1">
    <source>
        <dbReference type="EMBL" id="SVC53930.1"/>
    </source>
</evidence>
<dbReference type="Gene3D" id="3.40.50.12580">
    <property type="match status" value="1"/>
</dbReference>
<accession>A0A382MZH4</accession>
<sequence>MDNKLRYNLAIEEPFLGLAEYSTHLIKACLLRDEFNIIMVVNRSDIVAFKKCHQKMGIKSGVEYISFDDLTFKKWRTFDAMLSYHQNHPHKLIRDIRSPTDIPRIVMTHTLTDKNVVFPTKNRWIHPMGHFNVYFATGSTAFKGSWEKYIKIHPSTLKTVKIFKVGRPRTDLLFGNIYDRKIILTDLGLDSDKKTILYSPTFQKEASLEQYGLKIIDIIRSMDVNLLIRLHFMSLALDNAG</sequence>
<dbReference type="GO" id="GO:0016020">
    <property type="term" value="C:membrane"/>
    <property type="evidence" value="ECO:0007669"/>
    <property type="project" value="InterPro"/>
</dbReference>
<dbReference type="GO" id="GO:0047355">
    <property type="term" value="F:CDP-glycerol glycerophosphotransferase activity"/>
    <property type="evidence" value="ECO:0007669"/>
    <property type="project" value="InterPro"/>
</dbReference>
<dbReference type="InterPro" id="IPR043148">
    <property type="entry name" value="TagF_C"/>
</dbReference>
<dbReference type="InterPro" id="IPR007554">
    <property type="entry name" value="Glycerophosphate_synth"/>
</dbReference>
<organism evidence="1">
    <name type="scientific">marine metagenome</name>
    <dbReference type="NCBI Taxonomy" id="408172"/>
    <lineage>
        <taxon>unclassified sequences</taxon>
        <taxon>metagenomes</taxon>
        <taxon>ecological metagenomes</taxon>
    </lineage>
</organism>
<protein>
    <submittedName>
        <fullName evidence="1">Uncharacterized protein</fullName>
    </submittedName>
</protein>
<dbReference type="AlphaFoldDB" id="A0A382MZH4"/>
<reference evidence="1" key="1">
    <citation type="submission" date="2018-05" db="EMBL/GenBank/DDBJ databases">
        <authorList>
            <person name="Lanie J.A."/>
            <person name="Ng W.-L."/>
            <person name="Kazmierczak K.M."/>
            <person name="Andrzejewski T.M."/>
            <person name="Davidsen T.M."/>
            <person name="Wayne K.J."/>
            <person name="Tettelin H."/>
            <person name="Glass J.I."/>
            <person name="Rusch D."/>
            <person name="Podicherti R."/>
            <person name="Tsui H.-C.T."/>
            <person name="Winkler M.E."/>
        </authorList>
    </citation>
    <scope>NUCLEOTIDE SEQUENCE</scope>
</reference>